<proteinExistence type="inferred from homology"/>
<dbReference type="AlphaFoldDB" id="A0A318ZC41"/>
<dbReference type="Pfam" id="PF01370">
    <property type="entry name" value="Epimerase"/>
    <property type="match status" value="1"/>
</dbReference>
<feature type="domain" description="NAD-dependent epimerase/dehydratase" evidence="3">
    <location>
        <begin position="8"/>
        <end position="267"/>
    </location>
</feature>
<dbReference type="STRING" id="1450539.A0A318ZC41"/>
<evidence type="ECO:0000256" key="1">
    <source>
        <dbReference type="ARBA" id="ARBA00023002"/>
    </source>
</evidence>
<dbReference type="CDD" id="cd05227">
    <property type="entry name" value="AR_SDR_e"/>
    <property type="match status" value="1"/>
</dbReference>
<gene>
    <name evidence="4" type="ORF">BP01DRAFT_357996</name>
</gene>
<dbReference type="FunFam" id="3.40.50.720:FF:000191">
    <property type="entry name" value="Methylglyoxal reductase (NADPH-dependent)"/>
    <property type="match status" value="1"/>
</dbReference>
<keyword evidence="1" id="KW-0560">Oxidoreductase</keyword>
<dbReference type="InterPro" id="IPR001509">
    <property type="entry name" value="Epimerase_deHydtase"/>
</dbReference>
<organism evidence="4 5">
    <name type="scientific">Aspergillus saccharolyticus JOP 1030-1</name>
    <dbReference type="NCBI Taxonomy" id="1450539"/>
    <lineage>
        <taxon>Eukaryota</taxon>
        <taxon>Fungi</taxon>
        <taxon>Dikarya</taxon>
        <taxon>Ascomycota</taxon>
        <taxon>Pezizomycotina</taxon>
        <taxon>Eurotiomycetes</taxon>
        <taxon>Eurotiomycetidae</taxon>
        <taxon>Eurotiales</taxon>
        <taxon>Aspergillaceae</taxon>
        <taxon>Aspergillus</taxon>
        <taxon>Aspergillus subgen. Circumdati</taxon>
    </lineage>
</organism>
<dbReference type="PANTHER" id="PTHR10366:SF564">
    <property type="entry name" value="STEROL-4-ALPHA-CARBOXYLATE 3-DEHYDROGENASE, DECARBOXYLATING"/>
    <property type="match status" value="1"/>
</dbReference>
<keyword evidence="5" id="KW-1185">Reference proteome</keyword>
<evidence type="ECO:0000313" key="4">
    <source>
        <dbReference type="EMBL" id="PYH44087.1"/>
    </source>
</evidence>
<dbReference type="RefSeq" id="XP_025430069.1">
    <property type="nucleotide sequence ID" value="XM_025575329.1"/>
</dbReference>
<name>A0A318ZC41_9EURO</name>
<dbReference type="Gene3D" id="3.40.50.720">
    <property type="entry name" value="NAD(P)-binding Rossmann-like Domain"/>
    <property type="match status" value="1"/>
</dbReference>
<dbReference type="EMBL" id="KZ821239">
    <property type="protein sequence ID" value="PYH44087.1"/>
    <property type="molecule type" value="Genomic_DNA"/>
</dbReference>
<dbReference type="SUPFAM" id="SSF51735">
    <property type="entry name" value="NAD(P)-binding Rossmann-fold domains"/>
    <property type="match status" value="1"/>
</dbReference>
<dbReference type="PANTHER" id="PTHR10366">
    <property type="entry name" value="NAD DEPENDENT EPIMERASE/DEHYDRATASE"/>
    <property type="match status" value="1"/>
</dbReference>
<evidence type="ECO:0000313" key="5">
    <source>
        <dbReference type="Proteomes" id="UP000248349"/>
    </source>
</evidence>
<evidence type="ECO:0000259" key="3">
    <source>
        <dbReference type="Pfam" id="PF01370"/>
    </source>
</evidence>
<dbReference type="OrthoDB" id="2735536at2759"/>
<dbReference type="GeneID" id="37076557"/>
<dbReference type="GO" id="GO:0016616">
    <property type="term" value="F:oxidoreductase activity, acting on the CH-OH group of donors, NAD or NADP as acceptor"/>
    <property type="evidence" value="ECO:0007669"/>
    <property type="project" value="TreeGrafter"/>
</dbReference>
<sequence>MSIEEQIILITGASGFVATQVVRLFLQRGYRVRGTVRSEQTAEKVRSIFPEYKEKLSFAIVQDIAQPGAFDEAVKGVQGIIHTASPFQFRVEDNERDLLQPAIRGTRSLLEATQHHAPQVKRVVLTSSFAAINHLRKGYWPEHTYTEADWNPDTYEEARTADGPTAYCASKTLAEKAAWEFVETEKPNFTLATICPPMIYGPVEQPVASMDRLNESAADVYRFMNGSLTEIPATGFPAWVDVRDVAEAHLRAYEAEQAAANERFFVVAGNFFYDEVCEVLRGVEGVDKAKVPVGKTQERPKVYGVSNEKVRSRLGMEFYSLEASIRDTAESLLKLEKKLKQ</sequence>
<evidence type="ECO:0000256" key="2">
    <source>
        <dbReference type="ARBA" id="ARBA00023445"/>
    </source>
</evidence>
<dbReference type="Proteomes" id="UP000248349">
    <property type="component" value="Unassembled WGS sequence"/>
</dbReference>
<protein>
    <submittedName>
        <fullName evidence="4">Putative cinnamoyl-CoA reductase</fullName>
    </submittedName>
</protein>
<reference evidence="4 5" key="1">
    <citation type="submission" date="2016-12" db="EMBL/GenBank/DDBJ databases">
        <title>The genomes of Aspergillus section Nigri reveals drivers in fungal speciation.</title>
        <authorList>
            <consortium name="DOE Joint Genome Institute"/>
            <person name="Vesth T.C."/>
            <person name="Nybo J."/>
            <person name="Theobald S."/>
            <person name="Brandl J."/>
            <person name="Frisvad J.C."/>
            <person name="Nielsen K.F."/>
            <person name="Lyhne E.K."/>
            <person name="Kogle M.E."/>
            <person name="Kuo A."/>
            <person name="Riley R."/>
            <person name="Clum A."/>
            <person name="Nolan M."/>
            <person name="Lipzen A."/>
            <person name="Salamov A."/>
            <person name="Henrissat B."/>
            <person name="Wiebenga A."/>
            <person name="De Vries R.P."/>
            <person name="Grigoriev I.V."/>
            <person name="Mortensen U.H."/>
            <person name="Andersen M.R."/>
            <person name="Baker S.E."/>
        </authorList>
    </citation>
    <scope>NUCLEOTIDE SEQUENCE [LARGE SCALE GENOMIC DNA]</scope>
    <source>
        <strain evidence="4 5">JOP 1030-1</strain>
    </source>
</reference>
<comment type="similarity">
    <text evidence="2">Belongs to the NAD(P)-dependent epimerase/dehydratase family. Dihydroflavonol-4-reductase subfamily.</text>
</comment>
<dbReference type="InterPro" id="IPR050425">
    <property type="entry name" value="NAD(P)_dehydrat-like"/>
</dbReference>
<accession>A0A318ZC41</accession>
<dbReference type="InterPro" id="IPR036291">
    <property type="entry name" value="NAD(P)-bd_dom_sf"/>
</dbReference>